<reference evidence="1 2" key="1">
    <citation type="submission" date="2019-04" db="EMBL/GenBank/DDBJ databases">
        <title>Microbes associate with the intestines of laboratory mice.</title>
        <authorList>
            <person name="Navarre W."/>
            <person name="Wong E."/>
            <person name="Huang K.C."/>
            <person name="Tropini C."/>
            <person name="Ng K."/>
            <person name="Yu B."/>
        </authorList>
    </citation>
    <scope>NUCLEOTIDE SEQUENCE [LARGE SCALE GENOMIC DNA]</scope>
    <source>
        <strain evidence="1 2">NM83_B4-11</strain>
    </source>
</reference>
<dbReference type="PIRSF" id="PIRSF008546">
    <property type="entry name" value="UCP008546"/>
    <property type="match status" value="1"/>
</dbReference>
<sequence length="141" mass="15243">MDNPFDLDRFVTAQHGSYADALTELRHGRKSSHWMWYVFPQLRGLGHSPTAQHFGIASLDEARAYLAHPLLGPRLHAACAALAAASGSAVDILGPVDAMKLRSSMTLFARAADDPAPFQAIIDRFFDGPDPATHALLPKAP</sequence>
<dbReference type="InterPro" id="IPR036287">
    <property type="entry name" value="Rv1873-like_sf"/>
</dbReference>
<gene>
    <name evidence="1" type="ORF">E5988_05860</name>
</gene>
<dbReference type="Gene3D" id="1.25.40.380">
    <property type="entry name" value="Protein of unknown function DUF1810"/>
    <property type="match status" value="1"/>
</dbReference>
<dbReference type="SUPFAM" id="SSF140736">
    <property type="entry name" value="Rv1873-like"/>
    <property type="match status" value="1"/>
</dbReference>
<protein>
    <submittedName>
        <fullName evidence="1">DUF1810 domain-containing protein</fullName>
    </submittedName>
</protein>
<keyword evidence="2" id="KW-1185">Reference proteome</keyword>
<comment type="caution">
    <text evidence="1">The sequence shown here is derived from an EMBL/GenBank/DDBJ whole genome shotgun (WGS) entry which is preliminary data.</text>
</comment>
<evidence type="ECO:0000313" key="2">
    <source>
        <dbReference type="Proteomes" id="UP000308038"/>
    </source>
</evidence>
<name>A0ABY2QKF6_9SPHN</name>
<evidence type="ECO:0000313" key="1">
    <source>
        <dbReference type="EMBL" id="THG41097.1"/>
    </source>
</evidence>
<dbReference type="EMBL" id="SSTI01000003">
    <property type="protein sequence ID" value="THG41097.1"/>
    <property type="molecule type" value="Genomic_DNA"/>
</dbReference>
<dbReference type="Proteomes" id="UP000308038">
    <property type="component" value="Unassembled WGS sequence"/>
</dbReference>
<accession>A0ABY2QKF6</accession>
<dbReference type="RefSeq" id="WP_136451042.1">
    <property type="nucleotide sequence ID" value="NZ_SSTI01000003.1"/>
</dbReference>
<proteinExistence type="predicted"/>
<organism evidence="1 2">
    <name type="scientific">Sphingomonas olei</name>
    <dbReference type="NCBI Taxonomy" id="1886787"/>
    <lineage>
        <taxon>Bacteria</taxon>
        <taxon>Pseudomonadati</taxon>
        <taxon>Pseudomonadota</taxon>
        <taxon>Alphaproteobacteria</taxon>
        <taxon>Sphingomonadales</taxon>
        <taxon>Sphingomonadaceae</taxon>
        <taxon>Sphingomonas</taxon>
    </lineage>
</organism>
<dbReference type="InterPro" id="IPR014937">
    <property type="entry name" value="DUF1810"/>
</dbReference>
<dbReference type="Pfam" id="PF08837">
    <property type="entry name" value="DUF1810"/>
    <property type="match status" value="1"/>
</dbReference>